<evidence type="ECO:0000259" key="7">
    <source>
        <dbReference type="PROSITE" id="PS50883"/>
    </source>
</evidence>
<evidence type="ECO:0000313" key="10">
    <source>
        <dbReference type="Proteomes" id="UP000295293"/>
    </source>
</evidence>
<evidence type="ECO:0000313" key="9">
    <source>
        <dbReference type="EMBL" id="TDR39222.1"/>
    </source>
</evidence>
<dbReference type="SUPFAM" id="SSF55073">
    <property type="entry name" value="Nucleotide cyclase"/>
    <property type="match status" value="1"/>
</dbReference>
<dbReference type="PROSITE" id="PS50113">
    <property type="entry name" value="PAC"/>
    <property type="match status" value="1"/>
</dbReference>
<evidence type="ECO:0000259" key="6">
    <source>
        <dbReference type="PROSITE" id="PS50113"/>
    </source>
</evidence>
<keyword evidence="1" id="KW-0808">Transferase</keyword>
<dbReference type="InterPro" id="IPR000160">
    <property type="entry name" value="GGDEF_dom"/>
</dbReference>
<evidence type="ECO:0000256" key="1">
    <source>
        <dbReference type="ARBA" id="ARBA00022679"/>
    </source>
</evidence>
<dbReference type="Pfam" id="PF00563">
    <property type="entry name" value="EAL"/>
    <property type="match status" value="1"/>
</dbReference>
<organism evidence="9 10">
    <name type="scientific">Tahibacter aquaticus</name>
    <dbReference type="NCBI Taxonomy" id="520092"/>
    <lineage>
        <taxon>Bacteria</taxon>
        <taxon>Pseudomonadati</taxon>
        <taxon>Pseudomonadota</taxon>
        <taxon>Gammaproteobacteria</taxon>
        <taxon>Lysobacterales</taxon>
        <taxon>Rhodanobacteraceae</taxon>
        <taxon>Tahibacter</taxon>
    </lineage>
</organism>
<dbReference type="PROSITE" id="PS50112">
    <property type="entry name" value="PAS"/>
    <property type="match status" value="2"/>
</dbReference>
<dbReference type="RefSeq" id="WP_166654289.1">
    <property type="nucleotide sequence ID" value="NZ_SNZH01000017.1"/>
</dbReference>
<dbReference type="InterPro" id="IPR001789">
    <property type="entry name" value="Sig_transdc_resp-reg_receiver"/>
</dbReference>
<dbReference type="Pfam" id="PF00990">
    <property type="entry name" value="GGDEF"/>
    <property type="match status" value="1"/>
</dbReference>
<dbReference type="Gene3D" id="3.30.70.270">
    <property type="match status" value="1"/>
</dbReference>
<evidence type="ECO:0000256" key="2">
    <source>
        <dbReference type="ARBA" id="ARBA00022777"/>
    </source>
</evidence>
<dbReference type="PROSITE" id="PS50887">
    <property type="entry name" value="GGDEF"/>
    <property type="match status" value="1"/>
</dbReference>
<dbReference type="AlphaFoldDB" id="A0A4R6YNN6"/>
<accession>A0A4R6YNN6</accession>
<dbReference type="SUPFAM" id="SSF141868">
    <property type="entry name" value="EAL domain-like"/>
    <property type="match status" value="1"/>
</dbReference>
<dbReference type="InterPro" id="IPR011006">
    <property type="entry name" value="CheY-like_superfamily"/>
</dbReference>
<dbReference type="GO" id="GO:0006355">
    <property type="term" value="P:regulation of DNA-templated transcription"/>
    <property type="evidence" value="ECO:0007669"/>
    <property type="project" value="InterPro"/>
</dbReference>
<keyword evidence="3" id="KW-0597">Phosphoprotein</keyword>
<evidence type="ECO:0000259" key="4">
    <source>
        <dbReference type="PROSITE" id="PS50110"/>
    </source>
</evidence>
<dbReference type="PANTHER" id="PTHR44757">
    <property type="entry name" value="DIGUANYLATE CYCLASE DGCP"/>
    <property type="match status" value="1"/>
</dbReference>
<dbReference type="InterPro" id="IPR029016">
    <property type="entry name" value="GAF-like_dom_sf"/>
</dbReference>
<dbReference type="SMART" id="SM00091">
    <property type="entry name" value="PAS"/>
    <property type="match status" value="2"/>
</dbReference>
<dbReference type="InterPro" id="IPR013767">
    <property type="entry name" value="PAS_fold"/>
</dbReference>
<name>A0A4R6YNN6_9GAMM</name>
<dbReference type="SUPFAM" id="SSF52172">
    <property type="entry name" value="CheY-like"/>
    <property type="match status" value="1"/>
</dbReference>
<comment type="caution">
    <text evidence="9">The sequence shown here is derived from an EMBL/GenBank/DDBJ whole genome shotgun (WGS) entry which is preliminary data.</text>
</comment>
<reference evidence="9 10" key="1">
    <citation type="submission" date="2019-03" db="EMBL/GenBank/DDBJ databases">
        <title>Genomic Encyclopedia of Type Strains, Phase IV (KMG-IV): sequencing the most valuable type-strain genomes for metagenomic binning, comparative biology and taxonomic classification.</title>
        <authorList>
            <person name="Goeker M."/>
        </authorList>
    </citation>
    <scope>NUCLEOTIDE SEQUENCE [LARGE SCALE GENOMIC DNA]</scope>
    <source>
        <strain evidence="9 10">DSM 21667</strain>
    </source>
</reference>
<dbReference type="Gene3D" id="3.20.20.450">
    <property type="entry name" value="EAL domain"/>
    <property type="match status" value="1"/>
</dbReference>
<feature type="domain" description="EAL" evidence="7">
    <location>
        <begin position="768"/>
        <end position="1020"/>
    </location>
</feature>
<dbReference type="CDD" id="cd01949">
    <property type="entry name" value="GGDEF"/>
    <property type="match status" value="1"/>
</dbReference>
<feature type="modified residue" description="4-aspartylphosphate" evidence="3">
    <location>
        <position position="51"/>
    </location>
</feature>
<dbReference type="PROSITE" id="PS50883">
    <property type="entry name" value="EAL"/>
    <property type="match status" value="1"/>
</dbReference>
<evidence type="ECO:0000259" key="5">
    <source>
        <dbReference type="PROSITE" id="PS50112"/>
    </source>
</evidence>
<dbReference type="Gene3D" id="3.40.50.2300">
    <property type="match status" value="1"/>
</dbReference>
<sequence length="1027" mass="113270">MKLLIVDDHELNLKLLRAQLEGEGHVVEQAMDGVEALDLLERETFDGVVSDILMPRMDGYRLCMEVRSRAAIARLPFVLYTSTYNSPGDRKLAESLGADAYLAKPAPIGRIIAALLAAGDASRGDAMKRSPSVGEPAPLMKQYNEVLIHKLEEKGLELERTHEGLLETQARLSGLIASAMDAIIAVDESHRIVLFNAAAGRMFCCDADQAIGRPLGDFIPSQSRDAHSGHMAAFAREADVGRPMGPREVTALRTDGTEFPIEANISRLPTSRGHLFTAFIRDVTDRRLAQAALQDSEAGLRRAQDMAKMAHAIVNAQGEVEERSESFATLLGEAADRLPRTVAEWMEFVHEDDRAGLQRAVDETRRNSRRSDCEYRLRRAGEWRRMLHILEPLEARANASGLRTFNTIQDVTAERQTQDKVRQLNRGYAVLSSINSLIVRATDRDELFRQACRILVDTGQLAKAWIGLVDEGIAPLRILAWAGARDEFFEDMQHRLVVNAASTGGVVERVLAGRAPIVCNDIANDPTAPERTKLLDSGSRSFALLPLVIEERTVGVISIHSPIVNFFDKEETELLLRLASDISFALDHLLKTDRIRYLAHHDALTGLPNRTWFAELLSQQLAKTSQSAPVVCVALLDLVRFRRINETLGRRAGDDLLVQVATRLRDQHPFAARLGPDLFALRIGDRPTAPELARDFEQVVRHCFEKPFYVGGEEVRMGCRIGAAVSPGDGDDAESLLRNAESALRKARATVESLVFYAVGMNTTVNAALALESRLRRAIEHEEFVLQYQPKLRFADRRICGVEALIRWQEPGQPLVLPARFISVLEETGLISTVGKWALRRALDDARIWRDAGAAPIRVAVNVSALQLNQPTFPEQIARLIAGDDGNTLELEITESVIMDDVDHKISMLETIRSLGVSIVVDDFGTGYSSLAYISRLPITSLKIDRAFVMGMTTGPQGYILVSSIIALAHALKLKVIAEGVETEEQARLLNLLGCDEAQGYLFSEPVNAGRLLDMLLADGAPAGNPA</sequence>
<dbReference type="InterPro" id="IPR013655">
    <property type="entry name" value="PAS_fold_3"/>
</dbReference>
<feature type="domain" description="PAS" evidence="5">
    <location>
        <begin position="296"/>
        <end position="368"/>
    </location>
</feature>
<gene>
    <name evidence="9" type="ORF">DFR29_117132</name>
</gene>
<dbReference type="InterPro" id="IPR029787">
    <property type="entry name" value="Nucleotide_cyclase"/>
</dbReference>
<dbReference type="Pfam" id="PF00989">
    <property type="entry name" value="PAS"/>
    <property type="match status" value="1"/>
</dbReference>
<dbReference type="NCBIfam" id="TIGR00229">
    <property type="entry name" value="sensory_box"/>
    <property type="match status" value="1"/>
</dbReference>
<keyword evidence="2" id="KW-0418">Kinase</keyword>
<dbReference type="PANTHER" id="PTHR44757:SF2">
    <property type="entry name" value="BIOFILM ARCHITECTURE MAINTENANCE PROTEIN MBAA"/>
    <property type="match status" value="1"/>
</dbReference>
<dbReference type="Gene3D" id="3.30.450.20">
    <property type="entry name" value="PAS domain"/>
    <property type="match status" value="2"/>
</dbReference>
<dbReference type="SUPFAM" id="SSF55785">
    <property type="entry name" value="PYP-like sensor domain (PAS domain)"/>
    <property type="match status" value="2"/>
</dbReference>
<dbReference type="SMART" id="SM00065">
    <property type="entry name" value="GAF"/>
    <property type="match status" value="1"/>
</dbReference>
<proteinExistence type="predicted"/>
<dbReference type="Pfam" id="PF00072">
    <property type="entry name" value="Response_reg"/>
    <property type="match status" value="1"/>
</dbReference>
<feature type="domain" description="PAC" evidence="6">
    <location>
        <begin position="245"/>
        <end position="295"/>
    </location>
</feature>
<feature type="domain" description="Response regulatory" evidence="4">
    <location>
        <begin position="2"/>
        <end position="119"/>
    </location>
</feature>
<dbReference type="CDD" id="cd01948">
    <property type="entry name" value="EAL"/>
    <property type="match status" value="1"/>
</dbReference>
<dbReference type="EMBL" id="SNZH01000017">
    <property type="protein sequence ID" value="TDR39222.1"/>
    <property type="molecule type" value="Genomic_DNA"/>
</dbReference>
<dbReference type="SMART" id="SM00448">
    <property type="entry name" value="REC"/>
    <property type="match status" value="1"/>
</dbReference>
<dbReference type="InterPro" id="IPR003018">
    <property type="entry name" value="GAF"/>
</dbReference>
<dbReference type="Pfam" id="PF08447">
    <property type="entry name" value="PAS_3"/>
    <property type="match status" value="1"/>
</dbReference>
<protein>
    <submittedName>
        <fullName evidence="9">PAS domain S-box-containing protein/diguanylate cyclase (GGDEF)-like protein</fullName>
    </submittedName>
</protein>
<dbReference type="Gene3D" id="3.30.450.40">
    <property type="match status" value="1"/>
</dbReference>
<dbReference type="CDD" id="cd17546">
    <property type="entry name" value="REC_hyHK_CKI1_RcsC-like"/>
    <property type="match status" value="1"/>
</dbReference>
<dbReference type="PROSITE" id="PS50110">
    <property type="entry name" value="RESPONSE_REGULATORY"/>
    <property type="match status" value="1"/>
</dbReference>
<dbReference type="InterPro" id="IPR043128">
    <property type="entry name" value="Rev_trsase/Diguanyl_cyclase"/>
</dbReference>
<dbReference type="InterPro" id="IPR035919">
    <property type="entry name" value="EAL_sf"/>
</dbReference>
<dbReference type="GO" id="GO:0000160">
    <property type="term" value="P:phosphorelay signal transduction system"/>
    <property type="evidence" value="ECO:0007669"/>
    <property type="project" value="InterPro"/>
</dbReference>
<dbReference type="GO" id="GO:0016301">
    <property type="term" value="F:kinase activity"/>
    <property type="evidence" value="ECO:0007669"/>
    <property type="project" value="UniProtKB-KW"/>
</dbReference>
<dbReference type="InterPro" id="IPR000014">
    <property type="entry name" value="PAS"/>
</dbReference>
<dbReference type="NCBIfam" id="TIGR00254">
    <property type="entry name" value="GGDEF"/>
    <property type="match status" value="1"/>
</dbReference>
<feature type="domain" description="GGDEF" evidence="8">
    <location>
        <begin position="629"/>
        <end position="759"/>
    </location>
</feature>
<dbReference type="InterPro" id="IPR000700">
    <property type="entry name" value="PAS-assoc_C"/>
</dbReference>
<evidence type="ECO:0000256" key="3">
    <source>
        <dbReference type="PROSITE-ProRule" id="PRU00169"/>
    </source>
</evidence>
<dbReference type="SUPFAM" id="SSF55781">
    <property type="entry name" value="GAF domain-like"/>
    <property type="match status" value="1"/>
</dbReference>
<dbReference type="Proteomes" id="UP000295293">
    <property type="component" value="Unassembled WGS sequence"/>
</dbReference>
<dbReference type="SMART" id="SM00267">
    <property type="entry name" value="GGDEF"/>
    <property type="match status" value="1"/>
</dbReference>
<dbReference type="Pfam" id="PF13185">
    <property type="entry name" value="GAF_2"/>
    <property type="match status" value="1"/>
</dbReference>
<dbReference type="CDD" id="cd00130">
    <property type="entry name" value="PAS"/>
    <property type="match status" value="1"/>
</dbReference>
<feature type="domain" description="PAS" evidence="5">
    <location>
        <begin position="168"/>
        <end position="225"/>
    </location>
</feature>
<evidence type="ECO:0000259" key="8">
    <source>
        <dbReference type="PROSITE" id="PS50887"/>
    </source>
</evidence>
<dbReference type="InterPro" id="IPR052155">
    <property type="entry name" value="Biofilm_reg_signaling"/>
</dbReference>
<dbReference type="InterPro" id="IPR035965">
    <property type="entry name" value="PAS-like_dom_sf"/>
</dbReference>
<dbReference type="InterPro" id="IPR001633">
    <property type="entry name" value="EAL_dom"/>
</dbReference>
<keyword evidence="10" id="KW-1185">Reference proteome</keyword>
<dbReference type="SMART" id="SM00052">
    <property type="entry name" value="EAL"/>
    <property type="match status" value="1"/>
</dbReference>